<evidence type="ECO:0000256" key="1">
    <source>
        <dbReference type="SAM" id="Phobius"/>
    </source>
</evidence>
<dbReference type="Proteomes" id="UP000830454">
    <property type="component" value="Chromosome"/>
</dbReference>
<accession>A0ABY4HTN4</accession>
<reference evidence="2" key="1">
    <citation type="submission" date="2021-12" db="EMBL/GenBank/DDBJ databases">
        <authorList>
            <person name="Cha I.-T."/>
            <person name="Lee K.-E."/>
            <person name="Park S.-J."/>
        </authorList>
    </citation>
    <scope>NUCLEOTIDE SEQUENCE</scope>
    <source>
        <strain evidence="2">YSM-43</strain>
    </source>
</reference>
<evidence type="ECO:0000313" key="2">
    <source>
        <dbReference type="EMBL" id="UOX35104.1"/>
    </source>
</evidence>
<keyword evidence="1" id="KW-0812">Transmembrane</keyword>
<name>A0ABY4HTN4_9FLAO</name>
<feature type="transmembrane region" description="Helical" evidence="1">
    <location>
        <begin position="68"/>
        <end position="85"/>
    </location>
</feature>
<keyword evidence="3" id="KW-1185">Reference proteome</keyword>
<dbReference type="RefSeq" id="WP_246918296.1">
    <property type="nucleotide sequence ID" value="NZ_CP090145.1"/>
</dbReference>
<gene>
    <name evidence="2" type="ORF">LXD69_06215</name>
</gene>
<dbReference type="InterPro" id="IPR021215">
    <property type="entry name" value="DUF2752"/>
</dbReference>
<evidence type="ECO:0000313" key="3">
    <source>
        <dbReference type="Proteomes" id="UP000830454"/>
    </source>
</evidence>
<dbReference type="Pfam" id="PF10825">
    <property type="entry name" value="DUF2752"/>
    <property type="match status" value="1"/>
</dbReference>
<sequence length="103" mass="12145">MTTGFPCPSCGITKSLVYTYKGNIEKAINYHAYGPFVITFCFFIIILFSAELITKKKYLNKYLYSKKLAYFLAITLLLYHTYRLIHFVKDNTLDDIKKESIWY</sequence>
<feature type="transmembrane region" description="Helical" evidence="1">
    <location>
        <begin position="30"/>
        <end position="48"/>
    </location>
</feature>
<keyword evidence="1" id="KW-1133">Transmembrane helix</keyword>
<dbReference type="EMBL" id="CP090145">
    <property type="protein sequence ID" value="UOX35104.1"/>
    <property type="molecule type" value="Genomic_DNA"/>
</dbReference>
<proteinExistence type="predicted"/>
<keyword evidence="1" id="KW-0472">Membrane</keyword>
<protein>
    <submittedName>
        <fullName evidence="2">DUF2752 domain-containing protein</fullName>
    </submittedName>
</protein>
<organism evidence="2 3">
    <name type="scientific">Flavobacterium sediminilitoris</name>
    <dbReference type="NCBI Taxonomy" id="2024526"/>
    <lineage>
        <taxon>Bacteria</taxon>
        <taxon>Pseudomonadati</taxon>
        <taxon>Bacteroidota</taxon>
        <taxon>Flavobacteriia</taxon>
        <taxon>Flavobacteriales</taxon>
        <taxon>Flavobacteriaceae</taxon>
        <taxon>Flavobacterium</taxon>
    </lineage>
</organism>
<reference evidence="2" key="2">
    <citation type="submission" date="2022-04" db="EMBL/GenBank/DDBJ databases">
        <title>Complete Genome Sequence of Flavobacterium sediminilitoris YSM-43, Isolated from a Tidal Sediment.</title>
        <authorList>
            <person name="Lee P.A."/>
        </authorList>
    </citation>
    <scope>NUCLEOTIDE SEQUENCE</scope>
    <source>
        <strain evidence="2">YSM-43</strain>
    </source>
</reference>